<evidence type="ECO:0000256" key="2">
    <source>
        <dbReference type="ARBA" id="ARBA00022801"/>
    </source>
</evidence>
<dbReference type="InterPro" id="IPR001650">
    <property type="entry name" value="Helicase_C-like"/>
</dbReference>
<dbReference type="CDD" id="cd17921">
    <property type="entry name" value="DEXHc_Ski2"/>
    <property type="match status" value="1"/>
</dbReference>
<protein>
    <submittedName>
        <fullName evidence="7">DEAD/DEAH box helicase</fullName>
    </submittedName>
</protein>
<reference evidence="8" key="1">
    <citation type="journal article" date="2019" name="Int. J. Syst. Evol. Microbiol.">
        <title>The Global Catalogue of Microorganisms (GCM) 10K type strain sequencing project: providing services to taxonomists for standard genome sequencing and annotation.</title>
        <authorList>
            <consortium name="The Broad Institute Genomics Platform"/>
            <consortium name="The Broad Institute Genome Sequencing Center for Infectious Disease"/>
            <person name="Wu L."/>
            <person name="Ma J."/>
        </authorList>
    </citation>
    <scope>NUCLEOTIDE SEQUENCE [LARGE SCALE GENOMIC DNA]</scope>
    <source>
        <strain evidence="8">CGMCC 4.7241</strain>
    </source>
</reference>
<dbReference type="GO" id="GO:0004386">
    <property type="term" value="F:helicase activity"/>
    <property type="evidence" value="ECO:0007669"/>
    <property type="project" value="UniProtKB-KW"/>
</dbReference>
<evidence type="ECO:0000313" key="7">
    <source>
        <dbReference type="EMBL" id="MFC3766101.1"/>
    </source>
</evidence>
<dbReference type="PROSITE" id="PS51194">
    <property type="entry name" value="HELICASE_CTER"/>
    <property type="match status" value="1"/>
</dbReference>
<dbReference type="InterPro" id="IPR011545">
    <property type="entry name" value="DEAD/DEAH_box_helicase_dom"/>
</dbReference>
<keyword evidence="3 7" id="KW-0347">Helicase</keyword>
<evidence type="ECO:0000256" key="1">
    <source>
        <dbReference type="ARBA" id="ARBA00022741"/>
    </source>
</evidence>
<sequence>MTDLSWLEGSLDAGSIQRADHEAKRRIVREALRSVEAPDGAVSDVPSQRTAAEDSSSLTFVSRSLDLVAWDAIVSSDRANPQTRQLCAQAFALARTQLDEVPADTRRIALLRTACLGWLADEPTLATRLLVDEAISPLATTSNSWGDIVREGVIDVWLIILRKNGWSDIDLLAQRLAGLRSSQDELERAYLNNLGDMARTGAFELVASYHLLKAGELMAEYLAEGKITTEGGNTRFDIRERLQGHFDRAIDAASSSQDIELEELIRLLRPTSEQIVDNSLWTVARAVSPRTSEFVAALIGRGRGRPIFEALPPQRHALAEQGLIRSSFRSVVVSLPTSAGKTLIAEFRILQALSAYREQGGWVAYLAPTRALVNQVTRRLRQDLGSLGIRVERVSPALEVDGLEAGIFSEDDPDRQFQIVVSTPEKLDLLLRTGWEERIGRPLCLVVVDEAHNLSTPTRGIRLELLLATINREAQDAAFILLTPFIRNAQQIAAWLDPASNQAIGMTIDWTPNDRIIALAHRQRGGKRGDYHVELETLVTSRSTLGVADALPVGGNRPLHQTYSDAGSPGSLAAATSAILAGRGTTITLAQRPSYAWALAQKLGDTTPPLSARSAELDAIKTVVAAEFGANFPLLDLLDRGIGLHHGGLPDEVRTVIEYLVERGDINHLVATTTIAQGVNFPVANVVLASHQFPYGVDIPTADFWNLAGRAGRVDQGEVGLVALAAPDAERADKLRTFVERSVLDLNSTLVSLVQEAIETSGQLALHTLTYQEGWSAFAQFLAHTYRQFPSHREFASEIDQILRGSFGYQELRRVDPIAANTLIEAVRSYTERLTGRPLSLVDSTGFSWESVSATLGRLSERRLDRDIWSEDIFAGEHRPLSDLVGVMLQVPELRENLLELAIEHGDAGGTYIANVVSDWVNGRAVTDIADDYFRRPGDNQLVAVTRCCQRLFGDIAPTIAWGLSAMQAMTLAGVFDDLPPEEQRSLRNVPSFVFYGVNDEASIAMRLLGVPRSAASQLAAAMHSEQMMTGVRDDSELQIGEIRERLSRLSQSDWVRFLGDAGNAYQAVWEIMDGSR</sequence>
<evidence type="ECO:0000313" key="8">
    <source>
        <dbReference type="Proteomes" id="UP001595699"/>
    </source>
</evidence>
<dbReference type="PANTHER" id="PTHR47961:SF6">
    <property type="entry name" value="DNA-DIRECTED DNA POLYMERASE"/>
    <property type="match status" value="1"/>
</dbReference>
<name>A0ABV7YN28_9ACTN</name>
<dbReference type="SMART" id="SM00487">
    <property type="entry name" value="DEXDc"/>
    <property type="match status" value="1"/>
</dbReference>
<dbReference type="SMART" id="SM00490">
    <property type="entry name" value="HELICc"/>
    <property type="match status" value="1"/>
</dbReference>
<dbReference type="Pfam" id="PF00270">
    <property type="entry name" value="DEAD"/>
    <property type="match status" value="1"/>
</dbReference>
<dbReference type="InterPro" id="IPR014001">
    <property type="entry name" value="Helicase_ATP-bd"/>
</dbReference>
<evidence type="ECO:0000256" key="3">
    <source>
        <dbReference type="ARBA" id="ARBA00022806"/>
    </source>
</evidence>
<keyword evidence="4" id="KW-0067">ATP-binding</keyword>
<evidence type="ECO:0000259" key="6">
    <source>
        <dbReference type="PROSITE" id="PS51194"/>
    </source>
</evidence>
<comment type="caution">
    <text evidence="7">The sequence shown here is derived from an EMBL/GenBank/DDBJ whole genome shotgun (WGS) entry which is preliminary data.</text>
</comment>
<keyword evidence="8" id="KW-1185">Reference proteome</keyword>
<organism evidence="7 8">
    <name type="scientific">Tenggerimyces flavus</name>
    <dbReference type="NCBI Taxonomy" id="1708749"/>
    <lineage>
        <taxon>Bacteria</taxon>
        <taxon>Bacillati</taxon>
        <taxon>Actinomycetota</taxon>
        <taxon>Actinomycetes</taxon>
        <taxon>Propionibacteriales</taxon>
        <taxon>Nocardioidaceae</taxon>
        <taxon>Tenggerimyces</taxon>
    </lineage>
</organism>
<accession>A0ABV7YN28</accession>
<feature type="domain" description="Helicase ATP-binding" evidence="5">
    <location>
        <begin position="322"/>
        <end position="488"/>
    </location>
</feature>
<dbReference type="Pfam" id="PF00271">
    <property type="entry name" value="Helicase_C"/>
    <property type="match status" value="1"/>
</dbReference>
<dbReference type="PROSITE" id="PS51192">
    <property type="entry name" value="HELICASE_ATP_BIND_1"/>
    <property type="match status" value="1"/>
</dbReference>
<dbReference type="PANTHER" id="PTHR47961">
    <property type="entry name" value="DNA POLYMERASE THETA, PUTATIVE (AFU_ORTHOLOGUE AFUA_1G05260)-RELATED"/>
    <property type="match status" value="1"/>
</dbReference>
<evidence type="ECO:0000259" key="5">
    <source>
        <dbReference type="PROSITE" id="PS51192"/>
    </source>
</evidence>
<dbReference type="Gene3D" id="3.40.50.300">
    <property type="entry name" value="P-loop containing nucleotide triphosphate hydrolases"/>
    <property type="match status" value="2"/>
</dbReference>
<keyword evidence="1" id="KW-0547">Nucleotide-binding</keyword>
<gene>
    <name evidence="7" type="ORF">ACFOUW_35085</name>
</gene>
<dbReference type="RefSeq" id="WP_205116736.1">
    <property type="nucleotide sequence ID" value="NZ_JAFBCM010000001.1"/>
</dbReference>
<feature type="domain" description="Helicase C-terminal" evidence="6">
    <location>
        <begin position="598"/>
        <end position="758"/>
    </location>
</feature>
<dbReference type="SUPFAM" id="SSF52540">
    <property type="entry name" value="P-loop containing nucleoside triphosphate hydrolases"/>
    <property type="match status" value="1"/>
</dbReference>
<dbReference type="Proteomes" id="UP001595699">
    <property type="component" value="Unassembled WGS sequence"/>
</dbReference>
<dbReference type="EMBL" id="JBHRZH010000048">
    <property type="protein sequence ID" value="MFC3766101.1"/>
    <property type="molecule type" value="Genomic_DNA"/>
</dbReference>
<dbReference type="InterPro" id="IPR050474">
    <property type="entry name" value="Hel308_SKI2-like"/>
</dbReference>
<evidence type="ECO:0000256" key="4">
    <source>
        <dbReference type="ARBA" id="ARBA00022840"/>
    </source>
</evidence>
<dbReference type="InterPro" id="IPR027417">
    <property type="entry name" value="P-loop_NTPase"/>
</dbReference>
<proteinExistence type="predicted"/>
<keyword evidence="2" id="KW-0378">Hydrolase</keyword>